<accession>A0A7I9VKE3</accession>
<sequence>MADAIWWYEWEGRQAGPVEHGALVELVRAGRLGAESRIWRSGMRGWEALRNVPEVAMALPTSAPASEQAEPTFPPPGPSTSTSAATAPAPAGPAALPEGMEPVSTGALLGLGAVTLGIYPVVKFYQAGSAYRELAGRPSRFTTWFWLAIGLGVAGGPLHALGGFPGFTAHLAAVAFTVLTLFELLALRADVVRRHAVAPVLTSDATHKALFICGLLTWWFVVGLVLLAVEAVKLFDDHRALGDALRARRAAPPPAPAVAPLVPGLVAAPGGKTCAGCGNALAPPARFCDRCGRAVEPG</sequence>
<keyword evidence="2" id="KW-0812">Transmembrane</keyword>
<evidence type="ECO:0000313" key="4">
    <source>
        <dbReference type="EMBL" id="GEJ56845.1"/>
    </source>
</evidence>
<evidence type="ECO:0000313" key="5">
    <source>
        <dbReference type="Proteomes" id="UP000503640"/>
    </source>
</evidence>
<dbReference type="EMBL" id="BJTG01000003">
    <property type="protein sequence ID" value="GEJ56845.1"/>
    <property type="molecule type" value="Genomic_DNA"/>
</dbReference>
<proteinExistence type="predicted"/>
<reference evidence="5" key="1">
    <citation type="journal article" date="2020" name="Appl. Environ. Microbiol.">
        <title>Diazotrophic Anaeromyxobacter Isolates from Soils.</title>
        <authorList>
            <person name="Masuda Y."/>
            <person name="Yamanaka H."/>
            <person name="Xu Z.X."/>
            <person name="Shiratori Y."/>
            <person name="Aono T."/>
            <person name="Amachi S."/>
            <person name="Senoo K."/>
            <person name="Itoh H."/>
        </authorList>
    </citation>
    <scope>NUCLEOTIDE SEQUENCE [LARGE SCALE GENOMIC DNA]</scope>
    <source>
        <strain evidence="5">R267</strain>
    </source>
</reference>
<dbReference type="AlphaFoldDB" id="A0A7I9VKE3"/>
<gene>
    <name evidence="4" type="ORF">AMYX_15860</name>
</gene>
<organism evidence="4 5">
    <name type="scientific">Anaeromyxobacter diazotrophicus</name>
    <dbReference type="NCBI Taxonomy" id="2590199"/>
    <lineage>
        <taxon>Bacteria</taxon>
        <taxon>Pseudomonadati</taxon>
        <taxon>Myxococcota</taxon>
        <taxon>Myxococcia</taxon>
        <taxon>Myxococcales</taxon>
        <taxon>Cystobacterineae</taxon>
        <taxon>Anaeromyxobacteraceae</taxon>
        <taxon>Anaeromyxobacter</taxon>
    </lineage>
</organism>
<evidence type="ECO:0000256" key="2">
    <source>
        <dbReference type="SAM" id="Phobius"/>
    </source>
</evidence>
<keyword evidence="2" id="KW-1133">Transmembrane helix</keyword>
<name>A0A7I9VKE3_9BACT</name>
<feature type="transmembrane region" description="Helical" evidence="2">
    <location>
        <begin position="103"/>
        <end position="122"/>
    </location>
</feature>
<evidence type="ECO:0000259" key="3">
    <source>
        <dbReference type="Pfam" id="PF14237"/>
    </source>
</evidence>
<dbReference type="Proteomes" id="UP000503640">
    <property type="component" value="Unassembled WGS sequence"/>
</dbReference>
<feature type="transmembrane region" description="Helical" evidence="2">
    <location>
        <begin position="167"/>
        <end position="188"/>
    </location>
</feature>
<keyword evidence="2" id="KW-0472">Membrane</keyword>
<comment type="caution">
    <text evidence="4">The sequence shown here is derived from an EMBL/GenBank/DDBJ whole genome shotgun (WGS) entry which is preliminary data.</text>
</comment>
<feature type="region of interest" description="Disordered" evidence="1">
    <location>
        <begin position="62"/>
        <end position="97"/>
    </location>
</feature>
<dbReference type="InterPro" id="IPR025640">
    <property type="entry name" value="GYF_2"/>
</dbReference>
<dbReference type="Pfam" id="PF14237">
    <property type="entry name" value="GYF_2"/>
    <property type="match status" value="1"/>
</dbReference>
<dbReference type="RefSeq" id="WP_176064316.1">
    <property type="nucleotide sequence ID" value="NZ_BJTG01000003.1"/>
</dbReference>
<feature type="transmembrane region" description="Helical" evidence="2">
    <location>
        <begin position="143"/>
        <end position="161"/>
    </location>
</feature>
<feature type="transmembrane region" description="Helical" evidence="2">
    <location>
        <begin position="209"/>
        <end position="229"/>
    </location>
</feature>
<protein>
    <recommendedName>
        <fullName evidence="3">GYF domain-containing protein</fullName>
    </recommendedName>
</protein>
<feature type="compositionally biased region" description="Low complexity" evidence="1">
    <location>
        <begin position="79"/>
        <end position="97"/>
    </location>
</feature>
<feature type="domain" description="GYF" evidence="3">
    <location>
        <begin position="6"/>
        <end position="54"/>
    </location>
</feature>
<keyword evidence="5" id="KW-1185">Reference proteome</keyword>
<evidence type="ECO:0000256" key="1">
    <source>
        <dbReference type="SAM" id="MobiDB-lite"/>
    </source>
</evidence>